<organism evidence="2 3">
    <name type="scientific">Paenibacillus amylolyticus</name>
    <dbReference type="NCBI Taxonomy" id="1451"/>
    <lineage>
        <taxon>Bacteria</taxon>
        <taxon>Bacillati</taxon>
        <taxon>Bacillota</taxon>
        <taxon>Bacilli</taxon>
        <taxon>Bacillales</taxon>
        <taxon>Paenibacillaceae</taxon>
        <taxon>Paenibacillus</taxon>
    </lineage>
</organism>
<dbReference type="Proteomes" id="UP000323664">
    <property type="component" value="Unassembled WGS sequence"/>
</dbReference>
<proteinExistence type="predicted"/>
<dbReference type="AlphaFoldDB" id="A0A5M9X1N3"/>
<evidence type="ECO:0008006" key="4">
    <source>
        <dbReference type="Google" id="ProtNLM"/>
    </source>
</evidence>
<gene>
    <name evidence="2" type="ORF">EC604_28925</name>
</gene>
<dbReference type="Gene3D" id="1.10.1660.10">
    <property type="match status" value="1"/>
</dbReference>
<dbReference type="EMBL" id="RIAS01000034">
    <property type="protein sequence ID" value="KAA8787850.1"/>
    <property type="molecule type" value="Genomic_DNA"/>
</dbReference>
<accession>A0A5M9X1N3</accession>
<sequence>MSNKPLNFVYSTVQVATLLNIGRSTVNKYARSLEEAGYVFTKDEKDRRGFTDHDIIAFKALVDLLTRGAEYESAISSVVARYSSVENSDSTAIVATPDSSKEVAMLHAKMDDLLKAVAMLSNKIDQVVDERVRIEVAAASEGINTQVTQVLNEIQQAQVRADRKLDEIASRVETHGKRKKFLGIF</sequence>
<dbReference type="RefSeq" id="WP_123067435.1">
    <property type="nucleotide sequence ID" value="NZ_RIAS01000034.1"/>
</dbReference>
<reference evidence="2 3" key="1">
    <citation type="journal article" date="2019" name="J. Ind. Microbiol. Biotechnol.">
        <title>Paenibacillus amylolyticus 27C64 has a diverse set of carbohydrate-active enzymes and complete pectin deconstruction system.</title>
        <authorList>
            <person name="Keggi C."/>
            <person name="Doran-Peterson J."/>
        </authorList>
    </citation>
    <scope>NUCLEOTIDE SEQUENCE [LARGE SCALE GENOMIC DNA]</scope>
    <source>
        <strain evidence="2 3">27C64</strain>
    </source>
</reference>
<dbReference type="OrthoDB" id="2467384at2"/>
<name>A0A5M9X1N3_PAEAM</name>
<keyword evidence="1" id="KW-0175">Coiled coil</keyword>
<comment type="caution">
    <text evidence="2">The sequence shown here is derived from an EMBL/GenBank/DDBJ whole genome shotgun (WGS) entry which is preliminary data.</text>
</comment>
<evidence type="ECO:0000313" key="2">
    <source>
        <dbReference type="EMBL" id="KAA8787850.1"/>
    </source>
</evidence>
<evidence type="ECO:0000313" key="3">
    <source>
        <dbReference type="Proteomes" id="UP000323664"/>
    </source>
</evidence>
<protein>
    <recommendedName>
        <fullName evidence="4">HTH merR-type domain-containing protein</fullName>
    </recommendedName>
</protein>
<evidence type="ECO:0000256" key="1">
    <source>
        <dbReference type="SAM" id="Coils"/>
    </source>
</evidence>
<feature type="coiled-coil region" evidence="1">
    <location>
        <begin position="110"/>
        <end position="167"/>
    </location>
</feature>